<keyword evidence="1" id="KW-1133">Transmembrane helix</keyword>
<feature type="transmembrane region" description="Helical" evidence="1">
    <location>
        <begin position="148"/>
        <end position="168"/>
    </location>
</feature>
<comment type="caution">
    <text evidence="3">The sequence shown here is derived from an EMBL/GenBank/DDBJ whole genome shotgun (WGS) entry which is preliminary data.</text>
</comment>
<name>A0A8J6B790_9EUKA</name>
<feature type="transmembrane region" description="Helical" evidence="1">
    <location>
        <begin position="116"/>
        <end position="141"/>
    </location>
</feature>
<dbReference type="Proteomes" id="UP000717585">
    <property type="component" value="Unassembled WGS sequence"/>
</dbReference>
<feature type="signal peptide" evidence="2">
    <location>
        <begin position="1"/>
        <end position="21"/>
    </location>
</feature>
<dbReference type="EMBL" id="JAHDYR010000053">
    <property type="protein sequence ID" value="KAG9391452.1"/>
    <property type="molecule type" value="Genomic_DNA"/>
</dbReference>
<dbReference type="AlphaFoldDB" id="A0A8J6B790"/>
<keyword evidence="1" id="KW-0472">Membrane</keyword>
<keyword evidence="4" id="KW-1185">Reference proteome</keyword>
<evidence type="ECO:0000256" key="1">
    <source>
        <dbReference type="SAM" id="Phobius"/>
    </source>
</evidence>
<feature type="transmembrane region" description="Helical" evidence="1">
    <location>
        <begin position="174"/>
        <end position="194"/>
    </location>
</feature>
<proteinExistence type="predicted"/>
<feature type="chain" id="PRO_5035267439" evidence="2">
    <location>
        <begin position="22"/>
        <end position="208"/>
    </location>
</feature>
<evidence type="ECO:0000256" key="2">
    <source>
        <dbReference type="SAM" id="SignalP"/>
    </source>
</evidence>
<keyword evidence="2" id="KW-0732">Signal</keyword>
<evidence type="ECO:0000313" key="4">
    <source>
        <dbReference type="Proteomes" id="UP000717585"/>
    </source>
</evidence>
<protein>
    <submittedName>
        <fullName evidence="3">Uncharacterized protein</fullName>
    </submittedName>
</protein>
<reference evidence="3" key="1">
    <citation type="submission" date="2021-05" db="EMBL/GenBank/DDBJ databases">
        <title>A free-living protist that lacks canonical eukaryotic 1 DNA replication and segregation systems.</title>
        <authorList>
            <person name="Salas-Leiva D.E."/>
            <person name="Tromer E.C."/>
            <person name="Curtis B.A."/>
            <person name="Jerlstrom-Hultqvist J."/>
            <person name="Kolisko M."/>
            <person name="Yi Z."/>
            <person name="Salas-Leiva J.S."/>
            <person name="Gallot-Lavallee L."/>
            <person name="Kops G.J.P.L."/>
            <person name="Archibald J.M."/>
            <person name="Simpson A.G.B."/>
            <person name="Roger A.J."/>
        </authorList>
    </citation>
    <scope>NUCLEOTIDE SEQUENCE</scope>
    <source>
        <strain evidence="3">BICM</strain>
    </source>
</reference>
<accession>A0A8J6B790</accession>
<keyword evidence="1" id="KW-0812">Transmembrane</keyword>
<evidence type="ECO:0000313" key="3">
    <source>
        <dbReference type="EMBL" id="KAG9391452.1"/>
    </source>
</evidence>
<sequence>MRGLTLAGVMVCFMLIHVASAAEGVDITWSWRGMDGTVDCFFIETQHHGLINGNCFIESTIDNYCHIKYSNISSVEVSNCTDWCNNVQYTRWNSDIVVGIDHRGLKCQINSGWGVLFYYVLLIAVHFVVLCGLGLGCIAFFTACNPCCCITVPCMATCSVFCCPVVTIPLVPPSLIVLSLSTVTAGVVIVAKIYGYTQFDYPFDLSSW</sequence>
<organism evidence="3 4">
    <name type="scientific">Carpediemonas membranifera</name>
    <dbReference type="NCBI Taxonomy" id="201153"/>
    <lineage>
        <taxon>Eukaryota</taxon>
        <taxon>Metamonada</taxon>
        <taxon>Carpediemonas-like organisms</taxon>
        <taxon>Carpediemonas</taxon>
    </lineage>
</organism>
<gene>
    <name evidence="3" type="ORF">J8273_6212</name>
</gene>